<feature type="compositionally biased region" description="Basic and acidic residues" evidence="1">
    <location>
        <begin position="36"/>
        <end position="50"/>
    </location>
</feature>
<proteinExistence type="predicted"/>
<gene>
    <name evidence="2" type="ORF">TEOVI_000162900</name>
</gene>
<evidence type="ECO:0000313" key="2">
    <source>
        <dbReference type="EMBL" id="SCU70060.1"/>
    </source>
</evidence>
<organism evidence="2 3">
    <name type="scientific">Trypanosoma equiperdum</name>
    <dbReference type="NCBI Taxonomy" id="5694"/>
    <lineage>
        <taxon>Eukaryota</taxon>
        <taxon>Discoba</taxon>
        <taxon>Euglenozoa</taxon>
        <taxon>Kinetoplastea</taxon>
        <taxon>Metakinetoplastina</taxon>
        <taxon>Trypanosomatida</taxon>
        <taxon>Trypanosomatidae</taxon>
        <taxon>Trypanosoma</taxon>
    </lineage>
</organism>
<evidence type="ECO:0000313" key="3">
    <source>
        <dbReference type="Proteomes" id="UP000195570"/>
    </source>
</evidence>
<keyword evidence="3" id="KW-1185">Reference proteome</keyword>
<dbReference type="AlphaFoldDB" id="A0A1G4ICW3"/>
<reference evidence="2" key="1">
    <citation type="submission" date="2016-09" db="EMBL/GenBank/DDBJ databases">
        <authorList>
            <person name="Hebert L."/>
            <person name="Moumen B."/>
        </authorList>
    </citation>
    <scope>NUCLEOTIDE SEQUENCE [LARGE SCALE GENOMIC DNA]</scope>
    <source>
        <strain evidence="2">OVI</strain>
    </source>
</reference>
<feature type="region of interest" description="Disordered" evidence="1">
    <location>
        <begin position="24"/>
        <end position="58"/>
    </location>
</feature>
<comment type="caution">
    <text evidence="2">The sequence shown here is derived from an EMBL/GenBank/DDBJ whole genome shotgun (WGS) entry which is preliminary data.</text>
</comment>
<dbReference type="Proteomes" id="UP000195570">
    <property type="component" value="Unassembled WGS sequence"/>
</dbReference>
<name>A0A1G4ICW3_TRYEQ</name>
<dbReference type="GeneID" id="92375569"/>
<protein>
    <submittedName>
        <fullName evidence="2">Uncharacterized protein</fullName>
    </submittedName>
</protein>
<sequence>MSSNNPSDIRIRTELLQEMQLLHAQQEGMKNIRQSEASHSDENDKKERGTRSGSTTGTCSEFDVCAVYDDDDVPLAAQFVRSCPPLTDPSWAMEELLRINSHVAVWTGSALPNSVWALPGSGHCPFGSTDADFARIR</sequence>
<accession>A0A1G4ICW3</accession>
<evidence type="ECO:0000256" key="1">
    <source>
        <dbReference type="SAM" id="MobiDB-lite"/>
    </source>
</evidence>
<dbReference type="EMBL" id="CZPT02001351">
    <property type="protein sequence ID" value="SCU70060.1"/>
    <property type="molecule type" value="Genomic_DNA"/>
</dbReference>
<dbReference type="RefSeq" id="XP_067080936.1">
    <property type="nucleotide sequence ID" value="XM_067224835.1"/>
</dbReference>
<dbReference type="VEuPathDB" id="TriTrypDB:TEOVI_000162900"/>